<evidence type="ECO:0000313" key="5">
    <source>
        <dbReference type="Proteomes" id="UP000694867"/>
    </source>
</evidence>
<protein>
    <submittedName>
        <fullName evidence="6">Uncharacterized protein LOC100899289</fullName>
    </submittedName>
</protein>
<evidence type="ECO:0000256" key="3">
    <source>
        <dbReference type="SAM" id="MobiDB-lite"/>
    </source>
</evidence>
<gene>
    <name evidence="6" type="primary">LOC100899289</name>
</gene>
<evidence type="ECO:0000256" key="1">
    <source>
        <dbReference type="ARBA" id="ARBA00010415"/>
    </source>
</evidence>
<dbReference type="PROSITE" id="PS51513">
    <property type="entry name" value="FFD"/>
    <property type="match status" value="1"/>
</dbReference>
<dbReference type="SUPFAM" id="SSF50182">
    <property type="entry name" value="Sm-like ribonucleoproteins"/>
    <property type="match status" value="1"/>
</dbReference>
<accession>A0AAJ6QWK2</accession>
<feature type="region of interest" description="Disordered" evidence="3">
    <location>
        <begin position="183"/>
        <end position="238"/>
    </location>
</feature>
<feature type="region of interest" description="Disordered" evidence="3">
    <location>
        <begin position="284"/>
        <end position="306"/>
    </location>
</feature>
<reference evidence="6" key="1">
    <citation type="submission" date="2025-08" db="UniProtKB">
        <authorList>
            <consortium name="RefSeq"/>
        </authorList>
    </citation>
    <scope>IDENTIFICATION</scope>
</reference>
<evidence type="ECO:0000256" key="2">
    <source>
        <dbReference type="PROSITE-ProRule" id="PRU00846"/>
    </source>
</evidence>
<feature type="domain" description="FFD box profile" evidence="4">
    <location>
        <begin position="208"/>
        <end position="224"/>
    </location>
</feature>
<dbReference type="Proteomes" id="UP000694867">
    <property type="component" value="Unplaced"/>
</dbReference>
<dbReference type="GeneID" id="100899289"/>
<evidence type="ECO:0000313" key="6">
    <source>
        <dbReference type="RefSeq" id="XP_003746345.1"/>
    </source>
</evidence>
<organism evidence="5 6">
    <name type="scientific">Galendromus occidentalis</name>
    <name type="common">western predatory mite</name>
    <dbReference type="NCBI Taxonomy" id="34638"/>
    <lineage>
        <taxon>Eukaryota</taxon>
        <taxon>Metazoa</taxon>
        <taxon>Ecdysozoa</taxon>
        <taxon>Arthropoda</taxon>
        <taxon>Chelicerata</taxon>
        <taxon>Arachnida</taxon>
        <taxon>Acari</taxon>
        <taxon>Parasitiformes</taxon>
        <taxon>Mesostigmata</taxon>
        <taxon>Gamasina</taxon>
        <taxon>Phytoseioidea</taxon>
        <taxon>Phytoseiidae</taxon>
        <taxon>Typhlodrominae</taxon>
        <taxon>Galendromus</taxon>
    </lineage>
</organism>
<sequence length="306" mass="35161">MPVRRGDRVAVITRSLCRYEGNYLTMNNEKQTFTLSDVKAFGTENRRAEDFFPAVQDTYECVEFDAGDVNSLSVVDFRDLRDPAIVNVHGNRRNDRHDWNEQEFHRGPLRDLNSRGRTFTRGPRVFGNSNRSFRNDWIGLGAKSEGSFPQRNPGASGNSLEEFDFEKGIEEFTQLKLNESVEDFDPEKQSPETSPEKQIPQDDDLVSSPYDKQKSFFDNLSNSAGMGPRKPWFPQRTRNPNIETFGLDTVQQLYDYHRVSNDQRYGFRSRGNFRRNAGGGFNENVLSHGSRNRQNAGPFHNAVSFH</sequence>
<evidence type="ECO:0000259" key="4">
    <source>
        <dbReference type="PROSITE" id="PS51513"/>
    </source>
</evidence>
<feature type="short sequence motif" description="FFD box" evidence="2">
    <location>
        <begin position="208"/>
        <end position="224"/>
    </location>
</feature>
<dbReference type="Gene3D" id="2.30.30.100">
    <property type="match status" value="1"/>
</dbReference>
<proteinExistence type="inferred from homology"/>
<comment type="similarity">
    <text evidence="1">Belongs to the LSM14 family.</text>
</comment>
<dbReference type="InterPro" id="IPR019050">
    <property type="entry name" value="FDF_dom"/>
</dbReference>
<dbReference type="RefSeq" id="XP_003746345.1">
    <property type="nucleotide sequence ID" value="XM_003746297.2"/>
</dbReference>
<feature type="compositionally biased region" description="Polar residues" evidence="3">
    <location>
        <begin position="284"/>
        <end position="295"/>
    </location>
</feature>
<dbReference type="InterPro" id="IPR025609">
    <property type="entry name" value="Lsm14-like_N"/>
</dbReference>
<dbReference type="InterPro" id="IPR010920">
    <property type="entry name" value="LSM_dom_sf"/>
</dbReference>
<dbReference type="AlphaFoldDB" id="A0AAJ6QWK2"/>
<dbReference type="InterPro" id="IPR025761">
    <property type="entry name" value="FFD_box"/>
</dbReference>
<dbReference type="KEGG" id="goe:100899289"/>
<dbReference type="Pfam" id="PF12701">
    <property type="entry name" value="LSM14"/>
    <property type="match status" value="1"/>
</dbReference>
<dbReference type="SMART" id="SM01271">
    <property type="entry name" value="LSM14"/>
    <property type="match status" value="1"/>
</dbReference>
<name>A0AAJ6QWK2_9ACAR</name>
<dbReference type="PANTHER" id="PTHR13586">
    <property type="entry name" value="SCD6 PROTEIN-RELATED"/>
    <property type="match status" value="1"/>
</dbReference>
<dbReference type="SMART" id="SM01199">
    <property type="entry name" value="FDF"/>
    <property type="match status" value="1"/>
</dbReference>
<keyword evidence="5" id="KW-1185">Reference proteome</keyword>